<name>A0A5D3DHR4_CUCMM</name>
<evidence type="ECO:0000313" key="1">
    <source>
        <dbReference type="EMBL" id="TYK23211.1"/>
    </source>
</evidence>
<evidence type="ECO:0008006" key="3">
    <source>
        <dbReference type="Google" id="ProtNLM"/>
    </source>
</evidence>
<dbReference type="AlphaFoldDB" id="A0A5D3DHR4"/>
<reference evidence="1 2" key="1">
    <citation type="submission" date="2019-08" db="EMBL/GenBank/DDBJ databases">
        <title>Draft genome sequences of two oriental melons (Cucumis melo L. var makuwa).</title>
        <authorList>
            <person name="Kwon S.-Y."/>
        </authorList>
    </citation>
    <scope>NUCLEOTIDE SEQUENCE [LARGE SCALE GENOMIC DNA]</scope>
    <source>
        <strain evidence="2">cv. Chang Bougi</strain>
        <tissue evidence="1">Leaf</tissue>
    </source>
</reference>
<accession>A0A5D3DHR4</accession>
<evidence type="ECO:0000313" key="2">
    <source>
        <dbReference type="Proteomes" id="UP000321947"/>
    </source>
</evidence>
<comment type="caution">
    <text evidence="1">The sequence shown here is derived from an EMBL/GenBank/DDBJ whole genome shotgun (WGS) entry which is preliminary data.</text>
</comment>
<organism evidence="1 2">
    <name type="scientific">Cucumis melo var. makuwa</name>
    <name type="common">Oriental melon</name>
    <dbReference type="NCBI Taxonomy" id="1194695"/>
    <lineage>
        <taxon>Eukaryota</taxon>
        <taxon>Viridiplantae</taxon>
        <taxon>Streptophyta</taxon>
        <taxon>Embryophyta</taxon>
        <taxon>Tracheophyta</taxon>
        <taxon>Spermatophyta</taxon>
        <taxon>Magnoliopsida</taxon>
        <taxon>eudicotyledons</taxon>
        <taxon>Gunneridae</taxon>
        <taxon>Pentapetalae</taxon>
        <taxon>rosids</taxon>
        <taxon>fabids</taxon>
        <taxon>Cucurbitales</taxon>
        <taxon>Cucurbitaceae</taxon>
        <taxon>Benincaseae</taxon>
        <taxon>Cucumis</taxon>
    </lineage>
</organism>
<dbReference type="Proteomes" id="UP000321947">
    <property type="component" value="Unassembled WGS sequence"/>
</dbReference>
<sequence>MASKKAASKSVVASDAYTGPITRNRCKGITPKQDQGSDVARSILKQLMESLKAEIVLK</sequence>
<proteinExistence type="predicted"/>
<gene>
    <name evidence="1" type="ORF">E5676_scaffold142G002430</name>
</gene>
<dbReference type="EMBL" id="SSTD01004586">
    <property type="protein sequence ID" value="TYK23211.1"/>
    <property type="molecule type" value="Genomic_DNA"/>
</dbReference>
<protein>
    <recommendedName>
        <fullName evidence="3">Ty3-gypsy retrotransposon protein</fullName>
    </recommendedName>
</protein>